<dbReference type="Pfam" id="PF01388">
    <property type="entry name" value="ARID"/>
    <property type="match status" value="1"/>
</dbReference>
<evidence type="ECO:0000256" key="4">
    <source>
        <dbReference type="ARBA" id="ARBA00023015"/>
    </source>
</evidence>
<dbReference type="SMART" id="SM00501">
    <property type="entry name" value="BRIGHT"/>
    <property type="match status" value="1"/>
</dbReference>
<evidence type="ECO:0000256" key="5">
    <source>
        <dbReference type="ARBA" id="ARBA00023125"/>
    </source>
</evidence>
<feature type="compositionally biased region" description="Basic and acidic residues" evidence="11">
    <location>
        <begin position="195"/>
        <end position="212"/>
    </location>
</feature>
<feature type="region of interest" description="Disordered" evidence="11">
    <location>
        <begin position="1"/>
        <end position="23"/>
    </location>
</feature>
<reference evidence="14 15" key="1">
    <citation type="journal article" date="2019" name="Sci. Data">
        <title>Hybrid genome assembly and annotation of Danionella translucida.</title>
        <authorList>
            <person name="Kadobianskyi M."/>
            <person name="Schulze L."/>
            <person name="Schuelke M."/>
            <person name="Judkewitz B."/>
        </authorList>
    </citation>
    <scope>NUCLEOTIDE SEQUENCE [LARGE SCALE GENOMIC DNA]</scope>
    <source>
        <strain evidence="14 15">Bolton</strain>
    </source>
</reference>
<dbReference type="FunFam" id="1.10.150.60:FF:000008">
    <property type="entry name" value="Putative AT-rich interactive domain-containing protein 3B"/>
    <property type="match status" value="1"/>
</dbReference>
<dbReference type="PANTHER" id="PTHR15348">
    <property type="entry name" value="AT-RICH INTERACTIVE DOMAIN-CONTAINING PROTEIN ARID DOMAIN- CONTAINING PROTEIN DEAD RINGER PROTEIN B-CELL REGULATOR OF IGH TRANSCRIPTION BRIGHT"/>
    <property type="match status" value="1"/>
</dbReference>
<protein>
    <recommendedName>
        <fullName evidence="9">AT-rich interactive domain-containing protein 3</fullName>
        <shortName evidence="9">ARID domain-containing protein</shortName>
    </recommendedName>
</protein>
<feature type="domain" description="ARID" evidence="12">
    <location>
        <begin position="341"/>
        <end position="433"/>
    </location>
</feature>
<keyword evidence="7 9" id="KW-0539">Nucleus</keyword>
<dbReference type="GO" id="GO:0006357">
    <property type="term" value="P:regulation of transcription by RNA polymerase II"/>
    <property type="evidence" value="ECO:0007669"/>
    <property type="project" value="InterPro"/>
</dbReference>
<evidence type="ECO:0000256" key="10">
    <source>
        <dbReference type="SAM" id="Coils"/>
    </source>
</evidence>
<feature type="compositionally biased region" description="Low complexity" evidence="11">
    <location>
        <begin position="457"/>
        <end position="469"/>
    </location>
</feature>
<evidence type="ECO:0000256" key="9">
    <source>
        <dbReference type="RuleBase" id="RU369100"/>
    </source>
</evidence>
<evidence type="ECO:0000256" key="7">
    <source>
        <dbReference type="ARBA" id="ARBA00023242"/>
    </source>
</evidence>
<evidence type="ECO:0000256" key="8">
    <source>
        <dbReference type="ARBA" id="ARBA00062449"/>
    </source>
</evidence>
<comment type="subcellular location">
    <subcellularLocation>
        <location evidence="9">Nucleus</location>
    </subcellularLocation>
</comment>
<dbReference type="InterPro" id="IPR045147">
    <property type="entry name" value="ARI3A/B/C"/>
</dbReference>
<feature type="coiled-coil region" evidence="10">
    <location>
        <begin position="110"/>
        <end position="137"/>
    </location>
</feature>
<sequence length="688" mass="74197">GWRRKSRGDCGSPSAHSSGGEVRRFPFSWPQRRLFFSSPRTPRGSSPAIRGTLNARVDALAVGALSKHTERVMVDNSSSSKAQVPSLSQDGGLAGAFSQVAFGSAAGVKLEAVMEQLQRQQQAKLEMERKERHLREAHILYTQQLAAQQAIMASARAQGAPLPPDFYNKNSRDRALKGGPAPLATRVPMKAPADLVHEEDTADEMDRGRGSEGDEDDDDEMMDGEDGSEEEESEGLEFLRKQSLALQQAGMGVPPYPFPVYGASPSAAKKRSLSPSTKVKDEPDDPLVEQSFSTPNGMADWSMDDSFKQNGNSSWSEEGDGGRSRGEASRDFAKLYELDNDPKRKEFLDDLFAYMQKRGTPVNRIPIMAKQVLDLYMLYKLVTEKGGLVEVINKKIWREITKGLNLPTSITSAAFTLRTQYMKYLYPYECEKKGLSSPGELQAAIDSNRREGRRPGYSSSLYRFSPSPSGAAPHLISPPKMHLSATGHSELQATPNPALKKASVPEDGPASMLPGRLPLALALGHQQQLARAATLEQLRERLETGMGSAGANAGAASGEAPERKMARLAEEQQRLLQQAFQQNLLAMASQVNPASLRMNSANPREEKQDLSLSISSNGSASITVSVEVNGVMYSGSLFAQKSASVPTAVTAMFPGQTSTLSPSIPSSSSSSSSSKGPDSVDPATGGSP</sequence>
<keyword evidence="5 9" id="KW-0238">DNA-binding</keyword>
<dbReference type="GO" id="GO:0003677">
    <property type="term" value="F:DNA binding"/>
    <property type="evidence" value="ECO:0007669"/>
    <property type="project" value="UniProtKB-UniRule"/>
</dbReference>
<feature type="non-terminal residue" evidence="14">
    <location>
        <position position="1"/>
    </location>
</feature>
<dbReference type="InterPro" id="IPR023334">
    <property type="entry name" value="REKLES_domain"/>
</dbReference>
<evidence type="ECO:0000313" key="15">
    <source>
        <dbReference type="Proteomes" id="UP000316079"/>
    </source>
</evidence>
<evidence type="ECO:0000259" key="13">
    <source>
        <dbReference type="PROSITE" id="PS51486"/>
    </source>
</evidence>
<feature type="region of interest" description="Disordered" evidence="11">
    <location>
        <begin position="446"/>
        <end position="482"/>
    </location>
</feature>
<gene>
    <name evidence="14" type="ORF">DNTS_024688</name>
</gene>
<feature type="region of interest" description="Disordered" evidence="11">
    <location>
        <begin position="162"/>
        <end position="242"/>
    </location>
</feature>
<dbReference type="Proteomes" id="UP000316079">
    <property type="component" value="Unassembled WGS sequence"/>
</dbReference>
<feature type="compositionally biased region" description="Low complexity" evidence="11">
    <location>
        <begin position="661"/>
        <end position="674"/>
    </location>
</feature>
<dbReference type="Gene3D" id="1.10.150.60">
    <property type="entry name" value="ARID DNA-binding domain"/>
    <property type="match status" value="1"/>
</dbReference>
<keyword evidence="15" id="KW-1185">Reference proteome</keyword>
<dbReference type="STRING" id="623744.A0A553QLP0"/>
<keyword evidence="3" id="KW-0007">Acetylation</keyword>
<dbReference type="InterPro" id="IPR036431">
    <property type="entry name" value="ARID_dom_sf"/>
</dbReference>
<name>A0A553QLP0_9TELE</name>
<dbReference type="PROSITE" id="PS51011">
    <property type="entry name" value="ARID"/>
    <property type="match status" value="1"/>
</dbReference>
<feature type="region of interest" description="Disordered" evidence="11">
    <location>
        <begin position="265"/>
        <end position="327"/>
    </location>
</feature>
<keyword evidence="10" id="KW-0175">Coiled coil</keyword>
<dbReference type="SUPFAM" id="SSF46774">
    <property type="entry name" value="ARID-like"/>
    <property type="match status" value="1"/>
</dbReference>
<feature type="domain" description="REKLES" evidence="13">
    <location>
        <begin position="546"/>
        <end position="644"/>
    </location>
</feature>
<evidence type="ECO:0000313" key="14">
    <source>
        <dbReference type="EMBL" id="TRY90914.1"/>
    </source>
</evidence>
<organism evidence="14 15">
    <name type="scientific">Danionella cerebrum</name>
    <dbReference type="NCBI Taxonomy" id="2873325"/>
    <lineage>
        <taxon>Eukaryota</taxon>
        <taxon>Metazoa</taxon>
        <taxon>Chordata</taxon>
        <taxon>Craniata</taxon>
        <taxon>Vertebrata</taxon>
        <taxon>Euteleostomi</taxon>
        <taxon>Actinopterygii</taxon>
        <taxon>Neopterygii</taxon>
        <taxon>Teleostei</taxon>
        <taxon>Ostariophysi</taxon>
        <taxon>Cypriniformes</taxon>
        <taxon>Danionidae</taxon>
        <taxon>Danioninae</taxon>
        <taxon>Danionella</taxon>
    </lineage>
</organism>
<evidence type="ECO:0000256" key="6">
    <source>
        <dbReference type="ARBA" id="ARBA00023163"/>
    </source>
</evidence>
<dbReference type="GO" id="GO:0005634">
    <property type="term" value="C:nucleus"/>
    <property type="evidence" value="ECO:0007669"/>
    <property type="project" value="UniProtKB-SubCell"/>
</dbReference>
<evidence type="ECO:0000256" key="3">
    <source>
        <dbReference type="ARBA" id="ARBA00022990"/>
    </source>
</evidence>
<dbReference type="SMART" id="SM01014">
    <property type="entry name" value="ARID"/>
    <property type="match status" value="1"/>
</dbReference>
<accession>A0A553QLP0</accession>
<feature type="compositionally biased region" description="Acidic residues" evidence="11">
    <location>
        <begin position="213"/>
        <end position="235"/>
    </location>
</feature>
<dbReference type="OrthoDB" id="10044343at2759"/>
<evidence type="ECO:0000256" key="11">
    <source>
        <dbReference type="SAM" id="MobiDB-lite"/>
    </source>
</evidence>
<comment type="function">
    <text evidence="9">Transcription factor.</text>
</comment>
<keyword evidence="6" id="KW-0804">Transcription</keyword>
<comment type="subunit">
    <text evidence="8">Heterodimer with ARID3A. Interacts with unphosphorylated RB1.</text>
</comment>
<dbReference type="PROSITE" id="PS51486">
    <property type="entry name" value="REKLES"/>
    <property type="match status" value="1"/>
</dbReference>
<dbReference type="EMBL" id="SRMA01025789">
    <property type="protein sequence ID" value="TRY90914.1"/>
    <property type="molecule type" value="Genomic_DNA"/>
</dbReference>
<dbReference type="AlphaFoldDB" id="A0A553QLP0"/>
<keyword evidence="4 9" id="KW-0805">Transcription regulation</keyword>
<keyword evidence="1" id="KW-0488">Methylation</keyword>
<keyword evidence="2" id="KW-0597">Phosphoprotein</keyword>
<dbReference type="InterPro" id="IPR001606">
    <property type="entry name" value="ARID_dom"/>
</dbReference>
<evidence type="ECO:0000256" key="2">
    <source>
        <dbReference type="ARBA" id="ARBA00022553"/>
    </source>
</evidence>
<proteinExistence type="predicted"/>
<evidence type="ECO:0000256" key="1">
    <source>
        <dbReference type="ARBA" id="ARBA00022481"/>
    </source>
</evidence>
<comment type="caution">
    <text evidence="14">The sequence shown here is derived from an EMBL/GenBank/DDBJ whole genome shotgun (WGS) entry which is preliminary data.</text>
</comment>
<evidence type="ECO:0000259" key="12">
    <source>
        <dbReference type="PROSITE" id="PS51011"/>
    </source>
</evidence>
<dbReference type="CDD" id="cd16879">
    <property type="entry name" value="ARID_ARID3B"/>
    <property type="match status" value="1"/>
</dbReference>
<dbReference type="PANTHER" id="PTHR15348:SF30">
    <property type="entry name" value="AT-RICH INTERACTIVE DOMAIN-CONTAINING PROTEIN 3"/>
    <property type="match status" value="1"/>
</dbReference>
<feature type="region of interest" description="Disordered" evidence="11">
    <location>
        <begin position="654"/>
        <end position="688"/>
    </location>
</feature>